<dbReference type="SMART" id="SM00355">
    <property type="entry name" value="ZnF_C2H2"/>
    <property type="match status" value="22"/>
</dbReference>
<accession>A0AA38HLB0</accession>
<evidence type="ECO:0000259" key="7">
    <source>
        <dbReference type="PROSITE" id="PS50157"/>
    </source>
</evidence>
<feature type="domain" description="C2H2-type" evidence="7">
    <location>
        <begin position="163"/>
        <end position="190"/>
    </location>
</feature>
<feature type="domain" description="C2H2-type" evidence="7">
    <location>
        <begin position="936"/>
        <end position="963"/>
    </location>
</feature>
<keyword evidence="9" id="KW-1185">Reference proteome</keyword>
<dbReference type="Proteomes" id="UP001168821">
    <property type="component" value="Unassembled WGS sequence"/>
</dbReference>
<evidence type="ECO:0000256" key="4">
    <source>
        <dbReference type="ARBA" id="ARBA00022833"/>
    </source>
</evidence>
<keyword evidence="4" id="KW-0862">Zinc</keyword>
<keyword evidence="1" id="KW-0479">Metal-binding</keyword>
<evidence type="ECO:0000256" key="1">
    <source>
        <dbReference type="ARBA" id="ARBA00022723"/>
    </source>
</evidence>
<feature type="domain" description="C2H2-type" evidence="7">
    <location>
        <begin position="79"/>
        <end position="106"/>
    </location>
</feature>
<dbReference type="GO" id="GO:0008270">
    <property type="term" value="F:zinc ion binding"/>
    <property type="evidence" value="ECO:0007669"/>
    <property type="project" value="UniProtKB-KW"/>
</dbReference>
<feature type="domain" description="C2H2-type" evidence="7">
    <location>
        <begin position="107"/>
        <end position="134"/>
    </location>
</feature>
<dbReference type="PANTHER" id="PTHR24379:SF121">
    <property type="entry name" value="C2H2-TYPE DOMAIN-CONTAINING PROTEIN"/>
    <property type="match status" value="1"/>
</dbReference>
<evidence type="ECO:0000256" key="6">
    <source>
        <dbReference type="SAM" id="MobiDB-lite"/>
    </source>
</evidence>
<dbReference type="FunFam" id="3.30.160.60:FF:000483">
    <property type="entry name" value="Zinc finger protein 423"/>
    <property type="match status" value="1"/>
</dbReference>
<keyword evidence="3 5" id="KW-0863">Zinc-finger</keyword>
<feature type="domain" description="C2H2-type" evidence="7">
    <location>
        <begin position="498"/>
        <end position="526"/>
    </location>
</feature>
<dbReference type="FunFam" id="3.30.160.60:FF:004118">
    <property type="match status" value="1"/>
</dbReference>
<name>A0AA38HLB0_9CUCU</name>
<sequence>MLFKGNSSRLELLIEKIQSTKENGEFKVPVAEDETAASSASGDGSGCGETVQGFDDLVQGSEERVHQGDQDKDTKPGPYKCTVCGENYLKEKQLREHEQSHTDHLQFTCAYCPRLFKHKRSRDRHTKLHTGDKKYKCQQCDSAFSRSDHLKIHMKTHDSRKPYKCGTCNRGYNTAAALSSHQQSHLKQESRSGSRTSGGSTPSPGLFRCTHCTETFGKADLLQNHMAMVHSDTDSSLSQTPEPLSEYQNQIDDLKIVCMYCSKEFPSLDLMYQHTNIAHRDVPNGVSTSVSASSPVVVQSSPKHEICQNGTPTYACDKCTMQLDSLQNLKNHINNVHWRPTLSPNPIKDYGNFMAVEKSYSPFQTQPTDLSRKKKNEDSIDKMIKKKKQDHQHSPTTISPYDSNDKPCICSCCYAQLPNFKSFLHHMESHVISSNNSLLGFCPVCGEPGRDPVSFTNHIFSHAIAQVPGRCCYTCKKSFERLEELQKHLLDVHVVSVFKCSICNDIFDTKISMQLHLSNKHSDECKHFKCYLCTNQVFHDRLSAELHISMKHYQQFTPCVGTNQSLLRSQYQTELDARFREYNLIFQCTFCHKTFKDQYSQYVHILKEHNEAKESEKFILDSTLNQNPSRSPNFMFPKIVTPDHVGMDTTSMETMYTCDICNRNDLTSEADLISHKKVHHSKNKIGPVSLQCAYCNEYCKSRSDLENHMKTHQVSCGKGKHKCNICDEIYSSTLTLADHKLTHCKIVEGNSCVQCKSVLSDEQSFYNHQLQHSNSPAKPNSQISLPANCIICCQTLQTDVEIKLHAKFHLKHLTQKECLCGVCNKVFDSQSGQVVNNFEKTPDNISIFLCKDCNTKNNGSISDCDVKKVSTPGKQFACIQCPQTFDSESEVQSHAAMHMLNEGTNLECKLCKQVFSSPLKLQTHLIEHNFYGMNQYSCYVCSSVFTAASGLQNHIIGHGLDSRPYECSQCQMKFFFRAELDNHRFVHLLQTPTSQKSYSTPNGVEILYDSKSSPHYKICKYCSNSYLDNSFFLEHLNQCPFKISPKRENFDTTTNDVDNNIKQEVTEITSDGVIEKDEQ</sequence>
<feature type="region of interest" description="Disordered" evidence="6">
    <location>
        <begin position="23"/>
        <end position="53"/>
    </location>
</feature>
<feature type="domain" description="C2H2-type" evidence="7">
    <location>
        <begin position="876"/>
        <end position="903"/>
    </location>
</feature>
<feature type="region of interest" description="Disordered" evidence="6">
    <location>
        <begin position="179"/>
        <end position="202"/>
    </location>
</feature>
<evidence type="ECO:0000256" key="5">
    <source>
        <dbReference type="PROSITE-ProRule" id="PRU00042"/>
    </source>
</evidence>
<dbReference type="PANTHER" id="PTHR24379">
    <property type="entry name" value="KRAB AND ZINC FINGER DOMAIN-CONTAINING"/>
    <property type="match status" value="1"/>
</dbReference>
<dbReference type="EMBL" id="JALNTZ010000010">
    <property type="protein sequence ID" value="KAJ3639451.1"/>
    <property type="molecule type" value="Genomic_DNA"/>
</dbReference>
<feature type="domain" description="C2H2-type" evidence="7">
    <location>
        <begin position="207"/>
        <end position="235"/>
    </location>
</feature>
<comment type="caution">
    <text evidence="8">The sequence shown here is derived from an EMBL/GenBank/DDBJ whole genome shotgun (WGS) entry which is preliminary data.</text>
</comment>
<feature type="domain" description="C2H2-type" evidence="7">
    <location>
        <begin position="135"/>
        <end position="162"/>
    </location>
</feature>
<dbReference type="SUPFAM" id="SSF57667">
    <property type="entry name" value="beta-beta-alpha zinc fingers"/>
    <property type="match status" value="4"/>
</dbReference>
<feature type="compositionally biased region" description="Low complexity" evidence="6">
    <location>
        <begin position="193"/>
        <end position="202"/>
    </location>
</feature>
<feature type="domain" description="C2H2-type" evidence="7">
    <location>
        <begin position="586"/>
        <end position="614"/>
    </location>
</feature>
<protein>
    <recommendedName>
        <fullName evidence="7">C2H2-type domain-containing protein</fullName>
    </recommendedName>
</protein>
<feature type="domain" description="C2H2-type" evidence="7">
    <location>
        <begin position="470"/>
        <end position="493"/>
    </location>
</feature>
<gene>
    <name evidence="8" type="ORF">Zmor_002812</name>
</gene>
<dbReference type="Pfam" id="PF00096">
    <property type="entry name" value="zf-C2H2"/>
    <property type="match status" value="4"/>
</dbReference>
<dbReference type="PROSITE" id="PS00028">
    <property type="entry name" value="ZINC_FINGER_C2H2_1"/>
    <property type="match status" value="17"/>
</dbReference>
<evidence type="ECO:0000256" key="3">
    <source>
        <dbReference type="ARBA" id="ARBA00022771"/>
    </source>
</evidence>
<dbReference type="InterPro" id="IPR013087">
    <property type="entry name" value="Znf_C2H2_type"/>
</dbReference>
<evidence type="ECO:0000256" key="2">
    <source>
        <dbReference type="ARBA" id="ARBA00022737"/>
    </source>
</evidence>
<proteinExistence type="predicted"/>
<feature type="domain" description="C2H2-type" evidence="7">
    <location>
        <begin position="965"/>
        <end position="992"/>
    </location>
</feature>
<dbReference type="AlphaFoldDB" id="A0AA38HLB0"/>
<evidence type="ECO:0000313" key="8">
    <source>
        <dbReference type="EMBL" id="KAJ3639451.1"/>
    </source>
</evidence>
<organism evidence="8 9">
    <name type="scientific">Zophobas morio</name>
    <dbReference type="NCBI Taxonomy" id="2755281"/>
    <lineage>
        <taxon>Eukaryota</taxon>
        <taxon>Metazoa</taxon>
        <taxon>Ecdysozoa</taxon>
        <taxon>Arthropoda</taxon>
        <taxon>Hexapoda</taxon>
        <taxon>Insecta</taxon>
        <taxon>Pterygota</taxon>
        <taxon>Neoptera</taxon>
        <taxon>Endopterygota</taxon>
        <taxon>Coleoptera</taxon>
        <taxon>Polyphaga</taxon>
        <taxon>Cucujiformia</taxon>
        <taxon>Tenebrionidae</taxon>
        <taxon>Zophobas</taxon>
    </lineage>
</organism>
<evidence type="ECO:0000313" key="9">
    <source>
        <dbReference type="Proteomes" id="UP001168821"/>
    </source>
</evidence>
<keyword evidence="2" id="KW-0677">Repeat</keyword>
<dbReference type="Gene3D" id="3.30.160.60">
    <property type="entry name" value="Classic Zinc Finger"/>
    <property type="match status" value="8"/>
</dbReference>
<reference evidence="8" key="1">
    <citation type="journal article" date="2023" name="G3 (Bethesda)">
        <title>Whole genome assemblies of Zophobas morio and Tenebrio molitor.</title>
        <authorList>
            <person name="Kaur S."/>
            <person name="Stinson S.A."/>
            <person name="diCenzo G.C."/>
        </authorList>
    </citation>
    <scope>NUCLEOTIDE SEQUENCE</scope>
    <source>
        <strain evidence="8">QUZm001</strain>
    </source>
</reference>
<dbReference type="InterPro" id="IPR036236">
    <property type="entry name" value="Znf_C2H2_sf"/>
</dbReference>
<dbReference type="PROSITE" id="PS50157">
    <property type="entry name" value="ZINC_FINGER_C2H2_2"/>
    <property type="match status" value="12"/>
</dbReference>
<feature type="domain" description="C2H2-type" evidence="7">
    <location>
        <begin position="690"/>
        <end position="712"/>
    </location>
</feature>